<gene>
    <name evidence="5" type="primary">tam</name>
    <name evidence="7" type="ORF">CQW29_17220</name>
</gene>
<keyword evidence="3 5" id="KW-0808">Transferase</keyword>
<protein>
    <recommendedName>
        <fullName evidence="5">Trans-aconitate 2-methyltransferase</fullName>
        <ecNumber evidence="5">2.1.1.144</ecNumber>
    </recommendedName>
</protein>
<evidence type="ECO:0000256" key="2">
    <source>
        <dbReference type="ARBA" id="ARBA00022603"/>
    </source>
</evidence>
<dbReference type="RefSeq" id="WP_105593972.1">
    <property type="nucleotide sequence ID" value="NZ_PDET01000012.1"/>
</dbReference>
<dbReference type="EMBL" id="PDET01000012">
    <property type="protein sequence ID" value="PRD14313.1"/>
    <property type="molecule type" value="Genomic_DNA"/>
</dbReference>
<organism evidence="7 8">
    <name type="scientific">Pantoea coffeiphila</name>
    <dbReference type="NCBI Taxonomy" id="1465635"/>
    <lineage>
        <taxon>Bacteria</taxon>
        <taxon>Pseudomonadati</taxon>
        <taxon>Pseudomonadota</taxon>
        <taxon>Gammaproteobacteria</taxon>
        <taxon>Enterobacterales</taxon>
        <taxon>Erwiniaceae</taxon>
        <taxon>Pantoea</taxon>
    </lineage>
</organism>
<dbReference type="InterPro" id="IPR023506">
    <property type="entry name" value="Trans-aconitate_MeTrfase"/>
</dbReference>
<dbReference type="PANTHER" id="PTHR43861:SF1">
    <property type="entry name" value="TRANS-ACONITATE 2-METHYLTRANSFERASE"/>
    <property type="match status" value="1"/>
</dbReference>
<keyword evidence="4 5" id="KW-0949">S-adenosyl-L-methionine</keyword>
<reference evidence="7 8" key="1">
    <citation type="submission" date="2017-10" db="EMBL/GenBank/DDBJ databases">
        <title>Draft genome of two endophytic bacteria isolated from 'guarana' Paullinia cupana (Mart.) Ducke.</title>
        <authorList>
            <person name="Siqueira K.A."/>
            <person name="Liotti R.G."/>
            <person name="Mendes T.A."/>
            <person name="Soares M.A."/>
        </authorList>
    </citation>
    <scope>NUCLEOTIDE SEQUENCE [LARGE SCALE GENOMIC DNA]</scope>
    <source>
        <strain evidence="7 8">342</strain>
    </source>
</reference>
<evidence type="ECO:0000259" key="6">
    <source>
        <dbReference type="Pfam" id="PF13649"/>
    </source>
</evidence>
<sequence length="257" mass="29070">MKDWNPDLYRQFEAERTRPAQELLSRIPLTHVTFATDLGCGPGNSTELLCRAWPDAHITGLDSSQAMLDKAQQRLPGCAFAREDIRQWRAAQPQDVIYANASLQWLTDHQTLLPHLLAQLSSSGVLAVQMPDNLEQPTHRLMREVAQRAPWVDIIDPQAADRKRLLSTEQYYDLLCAAGCRVDIWRTTYYHVMPSPQAIVDWLRATGLRPFLAALDEQQQGAFLAAYQSEIALAYPARADGNLLMAFPRLFMVAQKI</sequence>
<dbReference type="EC" id="2.1.1.144" evidence="5"/>
<dbReference type="PANTHER" id="PTHR43861">
    <property type="entry name" value="TRANS-ACONITATE 2-METHYLTRANSFERASE-RELATED"/>
    <property type="match status" value="1"/>
</dbReference>
<comment type="function">
    <text evidence="5">Catalyzes the S-adenosylmethionine monomethyl esterification of trans-aconitate.</text>
</comment>
<keyword evidence="2 5" id="KW-0489">Methyltransferase</keyword>
<dbReference type="InterPro" id="IPR041698">
    <property type="entry name" value="Methyltransf_25"/>
</dbReference>
<dbReference type="Proteomes" id="UP000239181">
    <property type="component" value="Unassembled WGS sequence"/>
</dbReference>
<dbReference type="NCBIfam" id="NF002463">
    <property type="entry name" value="PRK01683.1"/>
    <property type="match status" value="1"/>
</dbReference>
<comment type="similarity">
    <text evidence="5">Belongs to the methyltransferase superfamily. Tam family.</text>
</comment>
<dbReference type="AlphaFoldDB" id="A0A2S9I934"/>
<evidence type="ECO:0000313" key="8">
    <source>
        <dbReference type="Proteomes" id="UP000239181"/>
    </source>
</evidence>
<dbReference type="Gene3D" id="1.10.150.290">
    <property type="entry name" value="S-adenosyl-L-methionine-dependent methyltransferases"/>
    <property type="match status" value="1"/>
</dbReference>
<dbReference type="InterPro" id="IPR023149">
    <property type="entry name" value="Trans_acon_MeTrfase_C"/>
</dbReference>
<comment type="caution">
    <text evidence="7">The sequence shown here is derived from an EMBL/GenBank/DDBJ whole genome shotgun (WGS) entry which is preliminary data.</text>
</comment>
<dbReference type="OrthoDB" id="9795085at2"/>
<keyword evidence="1 5" id="KW-0963">Cytoplasm</keyword>
<dbReference type="SUPFAM" id="SSF53335">
    <property type="entry name" value="S-adenosyl-L-methionine-dependent methyltransferases"/>
    <property type="match status" value="1"/>
</dbReference>
<dbReference type="CDD" id="cd02440">
    <property type="entry name" value="AdoMet_MTases"/>
    <property type="match status" value="1"/>
</dbReference>
<evidence type="ECO:0000313" key="7">
    <source>
        <dbReference type="EMBL" id="PRD14313.1"/>
    </source>
</evidence>
<evidence type="ECO:0000256" key="1">
    <source>
        <dbReference type="ARBA" id="ARBA00022490"/>
    </source>
</evidence>
<name>A0A2S9I934_9GAMM</name>
<dbReference type="HAMAP" id="MF_00560">
    <property type="entry name" value="Tran_acon_Me_trans"/>
    <property type="match status" value="1"/>
</dbReference>
<dbReference type="GO" id="GO:0030798">
    <property type="term" value="F:trans-aconitate 2-methyltransferase activity"/>
    <property type="evidence" value="ECO:0007669"/>
    <property type="project" value="UniProtKB-UniRule"/>
</dbReference>
<keyword evidence="8" id="KW-1185">Reference proteome</keyword>
<accession>A0A2S9I934</accession>
<evidence type="ECO:0000256" key="3">
    <source>
        <dbReference type="ARBA" id="ARBA00022679"/>
    </source>
</evidence>
<feature type="domain" description="Methyltransferase" evidence="6">
    <location>
        <begin position="37"/>
        <end position="120"/>
    </location>
</feature>
<dbReference type="GO" id="GO:0032259">
    <property type="term" value="P:methylation"/>
    <property type="evidence" value="ECO:0007669"/>
    <property type="project" value="UniProtKB-KW"/>
</dbReference>
<evidence type="ECO:0000256" key="5">
    <source>
        <dbReference type="HAMAP-Rule" id="MF_00560"/>
    </source>
</evidence>
<dbReference type="Pfam" id="PF13649">
    <property type="entry name" value="Methyltransf_25"/>
    <property type="match status" value="1"/>
</dbReference>
<comment type="subcellular location">
    <subcellularLocation>
        <location evidence="5">Cytoplasm</location>
    </subcellularLocation>
</comment>
<comment type="catalytic activity">
    <reaction evidence="5">
        <text>trans-aconitate + S-adenosyl-L-methionine = (E)-3-(methoxycarbonyl)pent-2-enedioate + S-adenosyl-L-homocysteine</text>
        <dbReference type="Rhea" id="RHEA:14969"/>
        <dbReference type="ChEBI" id="CHEBI:15708"/>
        <dbReference type="ChEBI" id="CHEBI:57470"/>
        <dbReference type="ChEBI" id="CHEBI:57856"/>
        <dbReference type="ChEBI" id="CHEBI:59789"/>
        <dbReference type="EC" id="2.1.1.144"/>
    </reaction>
</comment>
<evidence type="ECO:0000256" key="4">
    <source>
        <dbReference type="ARBA" id="ARBA00022691"/>
    </source>
</evidence>
<proteinExistence type="inferred from homology"/>
<dbReference type="GO" id="GO:0005737">
    <property type="term" value="C:cytoplasm"/>
    <property type="evidence" value="ECO:0007669"/>
    <property type="project" value="UniProtKB-SubCell"/>
</dbReference>
<dbReference type="Gene3D" id="3.40.50.150">
    <property type="entry name" value="Vaccinia Virus protein VP39"/>
    <property type="match status" value="1"/>
</dbReference>
<dbReference type="InterPro" id="IPR029063">
    <property type="entry name" value="SAM-dependent_MTases_sf"/>
</dbReference>